<reference evidence="2" key="1">
    <citation type="journal article" date="2015" name="Genome Announc.">
        <title>Genome sequence of the AIDS-associated pathogen Penicillium marneffei (ATCC18224) and its near taxonomic relative Talaromyces stipitatus (ATCC10500).</title>
        <authorList>
            <person name="Nierman W.C."/>
            <person name="Fedorova-Abrams N.D."/>
            <person name="Andrianopoulos A."/>
        </authorList>
    </citation>
    <scope>NUCLEOTIDE SEQUENCE [LARGE SCALE GENOMIC DNA]</scope>
    <source>
        <strain evidence="2">ATCC 18224 / CBS 334.59 / QM 7333</strain>
    </source>
</reference>
<organism evidence="1 2">
    <name type="scientific">Talaromyces marneffei (strain ATCC 18224 / CBS 334.59 / QM 7333)</name>
    <name type="common">Penicillium marneffei</name>
    <dbReference type="NCBI Taxonomy" id="441960"/>
    <lineage>
        <taxon>Eukaryota</taxon>
        <taxon>Fungi</taxon>
        <taxon>Dikarya</taxon>
        <taxon>Ascomycota</taxon>
        <taxon>Pezizomycotina</taxon>
        <taxon>Eurotiomycetes</taxon>
        <taxon>Eurotiomycetidae</taxon>
        <taxon>Eurotiales</taxon>
        <taxon>Trichocomaceae</taxon>
        <taxon>Talaromyces</taxon>
        <taxon>Talaromyces sect. Talaromyces</taxon>
    </lineage>
</organism>
<keyword evidence="2" id="KW-1185">Reference proteome</keyword>
<dbReference type="Proteomes" id="UP000001294">
    <property type="component" value="Unassembled WGS sequence"/>
</dbReference>
<evidence type="ECO:0000313" key="1">
    <source>
        <dbReference type="EMBL" id="EEA25087.1"/>
    </source>
</evidence>
<gene>
    <name evidence="1" type="ORF">PMAA_062140</name>
</gene>
<dbReference type="VEuPathDB" id="FungiDB:PMAA_062140"/>
<protein>
    <submittedName>
        <fullName evidence="1">Uncharacterized protein</fullName>
    </submittedName>
</protein>
<dbReference type="HOGENOM" id="CLU_1579056_0_0_1"/>
<proteinExistence type="predicted"/>
<name>B6Q9I0_TALMQ</name>
<evidence type="ECO:0000313" key="2">
    <source>
        <dbReference type="Proteomes" id="UP000001294"/>
    </source>
</evidence>
<sequence>MPIMYCSTAISELLYKVLQDDQTAGFRSCDVVTHEGDEQQPPCKQLNSISEIFRQYRIAKRQDGRLVLYGHAALYRAKRALGRTMDPSVTPSAADLITELIDVGHAEGRLLGPTGSELRGRVQSIGSELNDIGGKILMLHAHETVRNTLGATGARGLEFVWDGVGDWLG</sequence>
<accession>B6Q9I0</accession>
<dbReference type="AlphaFoldDB" id="B6Q9I0"/>
<dbReference type="EMBL" id="DS995900">
    <property type="protein sequence ID" value="EEA25087.1"/>
    <property type="molecule type" value="Genomic_DNA"/>
</dbReference>